<name>A0AAD5N6A1_PARTN</name>
<dbReference type="EMBL" id="JAHQIW010003480">
    <property type="protein sequence ID" value="KAJ1358814.1"/>
    <property type="molecule type" value="Genomic_DNA"/>
</dbReference>
<evidence type="ECO:0000313" key="2">
    <source>
        <dbReference type="Proteomes" id="UP001196413"/>
    </source>
</evidence>
<keyword evidence="2" id="KW-1185">Reference proteome</keyword>
<accession>A0AAD5N6A1</accession>
<reference evidence="1" key="1">
    <citation type="submission" date="2021-06" db="EMBL/GenBank/DDBJ databases">
        <title>Parelaphostrongylus tenuis whole genome reference sequence.</title>
        <authorList>
            <person name="Garwood T.J."/>
            <person name="Larsen P.A."/>
            <person name="Fountain-Jones N.M."/>
            <person name="Garbe J.R."/>
            <person name="Macchietto M.G."/>
            <person name="Kania S.A."/>
            <person name="Gerhold R.W."/>
            <person name="Richards J.E."/>
            <person name="Wolf T.M."/>
        </authorList>
    </citation>
    <scope>NUCLEOTIDE SEQUENCE</scope>
    <source>
        <strain evidence="1">MNPRO001-30</strain>
        <tissue evidence="1">Meninges</tissue>
    </source>
</reference>
<organism evidence="1 2">
    <name type="scientific">Parelaphostrongylus tenuis</name>
    <name type="common">Meningeal worm</name>
    <dbReference type="NCBI Taxonomy" id="148309"/>
    <lineage>
        <taxon>Eukaryota</taxon>
        <taxon>Metazoa</taxon>
        <taxon>Ecdysozoa</taxon>
        <taxon>Nematoda</taxon>
        <taxon>Chromadorea</taxon>
        <taxon>Rhabditida</taxon>
        <taxon>Rhabditina</taxon>
        <taxon>Rhabditomorpha</taxon>
        <taxon>Strongyloidea</taxon>
        <taxon>Metastrongylidae</taxon>
        <taxon>Parelaphostrongylus</taxon>
    </lineage>
</organism>
<gene>
    <name evidence="1" type="ORF">KIN20_017337</name>
</gene>
<dbReference type="AlphaFoldDB" id="A0AAD5N6A1"/>
<comment type="caution">
    <text evidence="1">The sequence shown here is derived from an EMBL/GenBank/DDBJ whole genome shotgun (WGS) entry which is preliminary data.</text>
</comment>
<evidence type="ECO:0000313" key="1">
    <source>
        <dbReference type="EMBL" id="KAJ1358814.1"/>
    </source>
</evidence>
<proteinExistence type="predicted"/>
<sequence length="75" mass="8283">MQDDKVNCATPAAPMMIEAIPLNHTTISGTLRTTNFIMANWSREMWQNVVNRAVRMMLAASPFASHFSSALATVN</sequence>
<protein>
    <submittedName>
        <fullName evidence="1">Uncharacterized protein</fullName>
    </submittedName>
</protein>
<dbReference type="Proteomes" id="UP001196413">
    <property type="component" value="Unassembled WGS sequence"/>
</dbReference>